<gene>
    <name evidence="1" type="ORF">CTOB1V02_LOCUS14639</name>
</gene>
<dbReference type="AlphaFoldDB" id="A0A7R8WX53"/>
<name>A0A7R8WX53_9CRUS</name>
<proteinExistence type="predicted"/>
<feature type="non-terminal residue" evidence="1">
    <location>
        <position position="179"/>
    </location>
</feature>
<evidence type="ECO:0000313" key="1">
    <source>
        <dbReference type="EMBL" id="CAD7236824.1"/>
    </source>
</evidence>
<accession>A0A7R8WX53</accession>
<sequence>MKDAIAYAKRIEHDQETSFVDLKPFNQIERFSTTTTPIWSQDFVATIPLTEQDYALQSVLGKQRAANPKRYEQTGNEFPARSDPLHVSAFKRILGSEFLDRIAQDTRNIQKKAYVETDLNLLKSPDRRLVDHVLNETACERLEALAWRGHDGVGYDKQRKRTLNPYEDFIGLPLPELCL</sequence>
<reference evidence="1" key="1">
    <citation type="submission" date="2020-11" db="EMBL/GenBank/DDBJ databases">
        <authorList>
            <person name="Tran Van P."/>
        </authorList>
    </citation>
    <scope>NUCLEOTIDE SEQUENCE</scope>
</reference>
<protein>
    <submittedName>
        <fullName evidence="1">Uncharacterized protein</fullName>
    </submittedName>
</protein>
<dbReference type="EMBL" id="OB682210">
    <property type="protein sequence ID" value="CAD7236824.1"/>
    <property type="molecule type" value="Genomic_DNA"/>
</dbReference>
<organism evidence="1">
    <name type="scientific">Cyprideis torosa</name>
    <dbReference type="NCBI Taxonomy" id="163714"/>
    <lineage>
        <taxon>Eukaryota</taxon>
        <taxon>Metazoa</taxon>
        <taxon>Ecdysozoa</taxon>
        <taxon>Arthropoda</taxon>
        <taxon>Crustacea</taxon>
        <taxon>Oligostraca</taxon>
        <taxon>Ostracoda</taxon>
        <taxon>Podocopa</taxon>
        <taxon>Podocopida</taxon>
        <taxon>Cytherocopina</taxon>
        <taxon>Cytheroidea</taxon>
        <taxon>Cytherideidae</taxon>
        <taxon>Cyprideis</taxon>
    </lineage>
</organism>